<name>A0A0E0KUB0_ORYPU</name>
<dbReference type="HOGENOM" id="CLU_030988_12_1_1"/>
<dbReference type="InterPro" id="IPR016135">
    <property type="entry name" value="UBQ-conjugating_enzyme/RWD"/>
</dbReference>
<evidence type="ECO:0000259" key="2">
    <source>
        <dbReference type="PROSITE" id="PS50127"/>
    </source>
</evidence>
<dbReference type="PROSITE" id="PS50127">
    <property type="entry name" value="UBC_2"/>
    <property type="match status" value="1"/>
</dbReference>
<dbReference type="InterPro" id="IPR050113">
    <property type="entry name" value="Ub_conjugating_enzyme"/>
</dbReference>
<reference evidence="3" key="2">
    <citation type="submission" date="2018-05" db="EMBL/GenBank/DDBJ databases">
        <title>OpunRS2 (Oryza punctata Reference Sequence Version 2).</title>
        <authorList>
            <person name="Zhang J."/>
            <person name="Kudrna D."/>
            <person name="Lee S."/>
            <person name="Talag J."/>
            <person name="Welchert J."/>
            <person name="Wing R.A."/>
        </authorList>
    </citation>
    <scope>NUCLEOTIDE SEQUENCE [LARGE SCALE GENOMIC DNA]</scope>
</reference>
<dbReference type="CDD" id="cd23798">
    <property type="entry name" value="UBCc_UBE2I"/>
    <property type="match status" value="1"/>
</dbReference>
<dbReference type="Gramene" id="OPUNC04G20360.1">
    <property type="protein sequence ID" value="OPUNC04G20360.1"/>
    <property type="gene ID" value="OPUNC04G20360"/>
</dbReference>
<dbReference type="EnsemblPlants" id="OPUNC04G20360.1">
    <property type="protein sequence ID" value="OPUNC04G20360.1"/>
    <property type="gene ID" value="OPUNC04G20360"/>
</dbReference>
<evidence type="ECO:0000313" key="4">
    <source>
        <dbReference type="Proteomes" id="UP000026962"/>
    </source>
</evidence>
<feature type="compositionally biased region" description="Basic and acidic residues" evidence="1">
    <location>
        <begin position="27"/>
        <end position="42"/>
    </location>
</feature>
<accession>A0A0E0KUB0</accession>
<dbReference type="Gene3D" id="3.10.110.10">
    <property type="entry name" value="Ubiquitin Conjugating Enzyme"/>
    <property type="match status" value="1"/>
</dbReference>
<dbReference type="STRING" id="4537.A0A0E0KUB0"/>
<dbReference type="InterPro" id="IPR000608">
    <property type="entry name" value="UBC"/>
</dbReference>
<feature type="compositionally biased region" description="Basic residues" evidence="1">
    <location>
        <begin position="43"/>
        <end position="52"/>
    </location>
</feature>
<dbReference type="FunFam" id="3.10.110.10:FF:000108">
    <property type="entry name" value="Ubiquitin-conjugating enzyme family protein"/>
    <property type="match status" value="1"/>
</dbReference>
<evidence type="ECO:0000256" key="1">
    <source>
        <dbReference type="SAM" id="MobiDB-lite"/>
    </source>
</evidence>
<feature type="domain" description="UBC core" evidence="2">
    <location>
        <begin position="76"/>
        <end position="227"/>
    </location>
</feature>
<dbReference type="SMART" id="SM00212">
    <property type="entry name" value="UBCc"/>
    <property type="match status" value="1"/>
</dbReference>
<feature type="region of interest" description="Disordered" evidence="1">
    <location>
        <begin position="22"/>
        <end position="53"/>
    </location>
</feature>
<dbReference type="AlphaFoldDB" id="A0A0E0KUB0"/>
<evidence type="ECO:0000313" key="3">
    <source>
        <dbReference type="EnsemblPlants" id="OPUNC04G20360.1"/>
    </source>
</evidence>
<dbReference type="SUPFAM" id="SSF54495">
    <property type="entry name" value="UBC-like"/>
    <property type="match status" value="1"/>
</dbReference>
<dbReference type="OMA" id="WKPAISL"/>
<dbReference type="PANTHER" id="PTHR24067">
    <property type="entry name" value="UBIQUITIN-CONJUGATING ENZYME E2"/>
    <property type="match status" value="1"/>
</dbReference>
<dbReference type="Pfam" id="PF00179">
    <property type="entry name" value="UQ_con"/>
    <property type="match status" value="1"/>
</dbReference>
<keyword evidence="4" id="KW-1185">Reference proteome</keyword>
<organism evidence="3">
    <name type="scientific">Oryza punctata</name>
    <name type="common">Red rice</name>
    <dbReference type="NCBI Taxonomy" id="4537"/>
    <lineage>
        <taxon>Eukaryota</taxon>
        <taxon>Viridiplantae</taxon>
        <taxon>Streptophyta</taxon>
        <taxon>Embryophyta</taxon>
        <taxon>Tracheophyta</taxon>
        <taxon>Spermatophyta</taxon>
        <taxon>Magnoliopsida</taxon>
        <taxon>Liliopsida</taxon>
        <taxon>Poales</taxon>
        <taxon>Poaceae</taxon>
        <taxon>BOP clade</taxon>
        <taxon>Oryzoideae</taxon>
        <taxon>Oryzeae</taxon>
        <taxon>Oryzinae</taxon>
        <taxon>Oryza</taxon>
    </lineage>
</organism>
<proteinExistence type="predicted"/>
<dbReference type="Proteomes" id="UP000026962">
    <property type="component" value="Chromosome 4"/>
</dbReference>
<protein>
    <recommendedName>
        <fullName evidence="2">UBC core domain-containing protein</fullName>
    </recommendedName>
</protein>
<dbReference type="eggNOG" id="KOG0424">
    <property type="taxonomic scope" value="Eukaryota"/>
</dbReference>
<sequence>MNKLDWQHCLCHRFGSLGLFGSSSSGEEPKRRRPRDSESHERPWKKRKRRQLPHPTPCRAAYRWFRLDWMASGGGIARARLAEERKAWRKNHPHGFVAKPETLLDGSVNLMVWRCIIPGKEGTDWEGGYFPLTMQFTEDYPTNAPSCKFPSGFFHINVYDSGAVCLSILSTAWKPSITVRQILIGIQELFDDPNPNSAAQNISFELYTKNKEEYRKRVRQQAKKYPSAL</sequence>
<reference evidence="3" key="1">
    <citation type="submission" date="2015-04" db="UniProtKB">
        <authorList>
            <consortium name="EnsemblPlants"/>
        </authorList>
    </citation>
    <scope>IDENTIFICATION</scope>
</reference>